<dbReference type="Proteomes" id="UP000663882">
    <property type="component" value="Unassembled WGS sequence"/>
</dbReference>
<organism evidence="2 3">
    <name type="scientific">Rotaria sordida</name>
    <dbReference type="NCBI Taxonomy" id="392033"/>
    <lineage>
        <taxon>Eukaryota</taxon>
        <taxon>Metazoa</taxon>
        <taxon>Spiralia</taxon>
        <taxon>Gnathifera</taxon>
        <taxon>Rotifera</taxon>
        <taxon>Eurotatoria</taxon>
        <taxon>Bdelloidea</taxon>
        <taxon>Philodinida</taxon>
        <taxon>Philodinidae</taxon>
        <taxon>Rotaria</taxon>
    </lineage>
</organism>
<comment type="caution">
    <text evidence="2">The sequence shown here is derived from an EMBL/GenBank/DDBJ whole genome shotgun (WGS) entry which is preliminary data.</text>
</comment>
<protein>
    <submittedName>
        <fullName evidence="2">Uncharacterized protein</fullName>
    </submittedName>
</protein>
<gene>
    <name evidence="2" type="ORF">RFH988_LOCUS23085</name>
</gene>
<keyword evidence="1" id="KW-0472">Membrane</keyword>
<reference evidence="2" key="1">
    <citation type="submission" date="2021-02" db="EMBL/GenBank/DDBJ databases">
        <authorList>
            <person name="Nowell W R."/>
        </authorList>
    </citation>
    <scope>NUCLEOTIDE SEQUENCE</scope>
</reference>
<dbReference type="EMBL" id="CAJNOO010001579">
    <property type="protein sequence ID" value="CAF1173116.1"/>
    <property type="molecule type" value="Genomic_DNA"/>
</dbReference>
<feature type="transmembrane region" description="Helical" evidence="1">
    <location>
        <begin position="63"/>
        <end position="85"/>
    </location>
</feature>
<evidence type="ECO:0000313" key="2">
    <source>
        <dbReference type="EMBL" id="CAF1173116.1"/>
    </source>
</evidence>
<name>A0A814UEQ7_9BILA</name>
<keyword evidence="1" id="KW-1133">Transmembrane helix</keyword>
<proteinExistence type="predicted"/>
<evidence type="ECO:0000256" key="1">
    <source>
        <dbReference type="SAM" id="Phobius"/>
    </source>
</evidence>
<keyword evidence="1" id="KW-0812">Transmembrane</keyword>
<feature type="transmembrane region" description="Helical" evidence="1">
    <location>
        <begin position="32"/>
        <end position="51"/>
    </location>
</feature>
<evidence type="ECO:0000313" key="3">
    <source>
        <dbReference type="Proteomes" id="UP000663882"/>
    </source>
</evidence>
<dbReference type="AlphaFoldDB" id="A0A814UEQ7"/>
<accession>A0A814UEQ7</accession>
<sequence>MKDRIYDHFVQHDNFDGLGVPEVPVVRNYSDLLIEIFWIVTIGIPSLVWFGKFIFHSTLFGKIIFALIILMIYVIVQLMINMSVIRSDVKHLLAKVFPHLSVDML</sequence>
<dbReference type="OrthoDB" id="189226at2759"/>